<sequence length="187" mass="20712">MRQDRFLTARDVFEAFPTAGEDIEAAPSDATPHDFLVGLIDSKTPEDAISFCAYLLPRREAVWWGCSCVRGLADERERQQIEQNRAFQAAELWVKDPQQSRRIEALRIGFAGVRADASTWLALGAAWSGGDMADNPHVPVIAPSHLTAKAIRAAVLIALARNATQERRARLTICIDHGLKLLQRRPG</sequence>
<protein>
    <submittedName>
        <fullName evidence="1">Uncharacterized protein</fullName>
    </submittedName>
</protein>
<dbReference type="Pfam" id="PF22011">
    <property type="entry name" value="DUF6931"/>
    <property type="match status" value="1"/>
</dbReference>
<name>A0A1D7U346_9HYPH</name>
<reference evidence="1 2" key="1">
    <citation type="journal article" date="2015" name="Antonie Van Leeuwenhoek">
        <title>Bosea vaviloviae sp. nov., a new species of slow-growing rhizobia isolated from nodules of the relict species Vavilovia formosa (Stev.) Fed.</title>
        <authorList>
            <person name="Safronova V.I."/>
            <person name="Kuznetsova I.G."/>
            <person name="Sazanova A.L."/>
            <person name="Kimeklis A.K."/>
            <person name="Belimov A.A."/>
            <person name="Andronov E.E."/>
            <person name="Pinaev A.G."/>
            <person name="Chizhevskaya E.P."/>
            <person name="Pukhaev A.R."/>
            <person name="Popov K.P."/>
            <person name="Willems A."/>
            <person name="Tikhonovich I.A."/>
        </authorList>
    </citation>
    <scope>NUCLEOTIDE SEQUENCE [LARGE SCALE GENOMIC DNA]</scope>
    <source>
        <strain evidence="1 2">Vaf18</strain>
    </source>
</reference>
<evidence type="ECO:0000313" key="2">
    <source>
        <dbReference type="Proteomes" id="UP000094969"/>
    </source>
</evidence>
<keyword evidence="2" id="KW-1185">Reference proteome</keyword>
<accession>A0A1D7U346</accession>
<dbReference type="Proteomes" id="UP000094969">
    <property type="component" value="Chromosome"/>
</dbReference>
<dbReference type="InterPro" id="IPR053855">
    <property type="entry name" value="DUF6931"/>
</dbReference>
<gene>
    <name evidence="1" type="ORF">BHK69_16155</name>
</gene>
<dbReference type="KEGG" id="bvv:BHK69_16155"/>
<organism evidence="1 2">
    <name type="scientific">Bosea vaviloviae</name>
    <dbReference type="NCBI Taxonomy" id="1526658"/>
    <lineage>
        <taxon>Bacteria</taxon>
        <taxon>Pseudomonadati</taxon>
        <taxon>Pseudomonadota</taxon>
        <taxon>Alphaproteobacteria</taxon>
        <taxon>Hyphomicrobiales</taxon>
        <taxon>Boseaceae</taxon>
        <taxon>Bosea</taxon>
    </lineage>
</organism>
<dbReference type="EMBL" id="CP017147">
    <property type="protein sequence ID" value="AOO81779.1"/>
    <property type="molecule type" value="Genomic_DNA"/>
</dbReference>
<dbReference type="STRING" id="1526658.BHK69_16155"/>
<evidence type="ECO:0000313" key="1">
    <source>
        <dbReference type="EMBL" id="AOO81779.1"/>
    </source>
</evidence>
<dbReference type="AlphaFoldDB" id="A0A1D7U346"/>
<dbReference type="RefSeq" id="WP_069690989.1">
    <property type="nucleotide sequence ID" value="NZ_CP017147.1"/>
</dbReference>
<dbReference type="OrthoDB" id="5572566at2"/>
<proteinExistence type="predicted"/>